<dbReference type="PROSITE" id="PS51795">
    <property type="entry name" value="ZF_FLZ"/>
    <property type="match status" value="1"/>
</dbReference>
<gene>
    <name evidence="6" type="ORF">DH2020_039540</name>
</gene>
<keyword evidence="3" id="KW-0862">Zinc</keyword>
<sequence length="247" mass="27181">MLSKNSRPVIGILTGSLISGNKSGLVDFATSPRSHFESKTTQSPKMLKNFDFGGVGLGIVAALEKSGDGRSEIPANKALFSRNLSRSNPIPVSSPKNSSRSKEILEEKMESESLEEYTIVTCHMPNKSYTKVYGQGRRGDDRSPFRIQTSNRPSVFDISPARFGEATIGIPAADFLSSCHLCQKKLHGEDIYMYRGEKAFCSTECRYREIVMDERREKCSSEATRAVDVSSSPYANGQIFTTGILAI</sequence>
<evidence type="ECO:0000313" key="7">
    <source>
        <dbReference type="Proteomes" id="UP001318860"/>
    </source>
</evidence>
<reference evidence="6 7" key="1">
    <citation type="journal article" date="2021" name="Comput. Struct. Biotechnol. J.">
        <title>De novo genome assembly of the potent medicinal plant Rehmannia glutinosa using nanopore technology.</title>
        <authorList>
            <person name="Ma L."/>
            <person name="Dong C."/>
            <person name="Song C."/>
            <person name="Wang X."/>
            <person name="Zheng X."/>
            <person name="Niu Y."/>
            <person name="Chen S."/>
            <person name="Feng W."/>
        </authorList>
    </citation>
    <scope>NUCLEOTIDE SEQUENCE [LARGE SCALE GENOMIC DNA]</scope>
    <source>
        <strain evidence="6">DH-2019</strain>
    </source>
</reference>
<name>A0ABR0UW91_REHGL</name>
<dbReference type="PANTHER" id="PTHR47208:SF5">
    <property type="entry name" value="FCS-LIKE ZINC FINGER 12-RELATED"/>
    <property type="match status" value="1"/>
</dbReference>
<evidence type="ECO:0000256" key="2">
    <source>
        <dbReference type="ARBA" id="ARBA00022723"/>
    </source>
</evidence>
<dbReference type="InterPro" id="IPR044604">
    <property type="entry name" value="FLZ12/13/14"/>
</dbReference>
<evidence type="ECO:0000256" key="4">
    <source>
        <dbReference type="PROSITE-ProRule" id="PRU01131"/>
    </source>
</evidence>
<proteinExistence type="inferred from homology"/>
<accession>A0ABR0UW91</accession>
<evidence type="ECO:0000256" key="3">
    <source>
        <dbReference type="ARBA" id="ARBA00022771"/>
    </source>
</evidence>
<keyword evidence="2" id="KW-0479">Metal-binding</keyword>
<keyword evidence="3" id="KW-0863">Zinc-finger</keyword>
<keyword evidence="7" id="KW-1185">Reference proteome</keyword>
<feature type="domain" description="FLZ-type" evidence="5">
    <location>
        <begin position="174"/>
        <end position="217"/>
    </location>
</feature>
<comment type="caution">
    <text evidence="6">The sequence shown here is derived from an EMBL/GenBank/DDBJ whole genome shotgun (WGS) entry which is preliminary data.</text>
</comment>
<evidence type="ECO:0000259" key="5">
    <source>
        <dbReference type="PROSITE" id="PS51795"/>
    </source>
</evidence>
<evidence type="ECO:0000313" key="6">
    <source>
        <dbReference type="EMBL" id="KAK6126718.1"/>
    </source>
</evidence>
<organism evidence="6 7">
    <name type="scientific">Rehmannia glutinosa</name>
    <name type="common">Chinese foxglove</name>
    <dbReference type="NCBI Taxonomy" id="99300"/>
    <lineage>
        <taxon>Eukaryota</taxon>
        <taxon>Viridiplantae</taxon>
        <taxon>Streptophyta</taxon>
        <taxon>Embryophyta</taxon>
        <taxon>Tracheophyta</taxon>
        <taxon>Spermatophyta</taxon>
        <taxon>Magnoliopsida</taxon>
        <taxon>eudicotyledons</taxon>
        <taxon>Gunneridae</taxon>
        <taxon>Pentapetalae</taxon>
        <taxon>asterids</taxon>
        <taxon>lamiids</taxon>
        <taxon>Lamiales</taxon>
        <taxon>Orobanchaceae</taxon>
        <taxon>Rehmannieae</taxon>
        <taxon>Rehmannia</taxon>
    </lineage>
</organism>
<dbReference type="EMBL" id="JABTTQ020002015">
    <property type="protein sequence ID" value="KAK6126718.1"/>
    <property type="molecule type" value="Genomic_DNA"/>
</dbReference>
<dbReference type="InterPro" id="IPR007650">
    <property type="entry name" value="Zf-FLZ_dom"/>
</dbReference>
<dbReference type="PANTHER" id="PTHR47208">
    <property type="entry name" value="OS02G0174800 PROTEIN"/>
    <property type="match status" value="1"/>
</dbReference>
<protein>
    <recommendedName>
        <fullName evidence="5">FLZ-type domain-containing protein</fullName>
    </recommendedName>
</protein>
<evidence type="ECO:0000256" key="1">
    <source>
        <dbReference type="ARBA" id="ARBA00009374"/>
    </source>
</evidence>
<feature type="zinc finger region" description="FLZ-type" evidence="4">
    <location>
        <begin position="174"/>
        <end position="217"/>
    </location>
</feature>
<dbReference type="Proteomes" id="UP001318860">
    <property type="component" value="Unassembled WGS sequence"/>
</dbReference>
<comment type="similarity">
    <text evidence="1">Belongs to the FLZ family.</text>
</comment>
<dbReference type="Pfam" id="PF04570">
    <property type="entry name" value="zf-FLZ"/>
    <property type="match status" value="1"/>
</dbReference>